<sequence length="332" mass="34897">MTEMLLYLYAESPVHAGASDSLGVLDLPVQREAFTGYPVIWGQSLKGALRQAALEADLDDLVVPVFGAPVRGPDDAEIELSAGLLTVGDAQLVAMPVPTLQRTFAWVTSELALNRLARKYARLGIADLPQAPSLTADAGAAASATWTGAGRASNQVLGPCLVRMGDAPDQHLQHWAAQLATDVLGAPAEAASTPAEATKAPLAPLGAKLRDDLLAVGWDVMPMLLTECTEFVARVQLNAGKTVQNGPFHSEYLPTETILAASLTMRPMPSGSDLTSDDVVGFLRDLLHDKLIQVGGDETIGKGLVWARLLRADDVRAVAAPEPADDGAEAGR</sequence>
<evidence type="ECO:0000259" key="3">
    <source>
        <dbReference type="Pfam" id="PF03787"/>
    </source>
</evidence>
<accession>A0ABQ4IMP6</accession>
<dbReference type="PANTHER" id="PTHR36700">
    <property type="entry name" value="CRISPR SYSTEM CMR SUBUNIT CMR4"/>
    <property type="match status" value="1"/>
</dbReference>
<protein>
    <recommendedName>
        <fullName evidence="3">CRISPR type III-associated protein domain-containing protein</fullName>
    </recommendedName>
</protein>
<evidence type="ECO:0000256" key="1">
    <source>
        <dbReference type="ARBA" id="ARBA00023118"/>
    </source>
</evidence>
<keyword evidence="1" id="KW-0051">Antiviral defense</keyword>
<dbReference type="InterPro" id="IPR013410">
    <property type="entry name" value="CRISPR-assoc_RAMP_Cmr4"/>
</dbReference>
<evidence type="ECO:0000313" key="4">
    <source>
        <dbReference type="EMBL" id="GIJ19180.1"/>
    </source>
</evidence>
<dbReference type="Pfam" id="PF03787">
    <property type="entry name" value="RAMPs"/>
    <property type="match status" value="1"/>
</dbReference>
<proteinExistence type="predicted"/>
<evidence type="ECO:0000256" key="2">
    <source>
        <dbReference type="ARBA" id="ARBA00093789"/>
    </source>
</evidence>
<comment type="subunit">
    <text evidence="2">Part of the Csm effector complex that includes Cas10, Csm2, Csm3, Csm4 and Csm5.</text>
</comment>
<name>A0ABQ4IMP6_9ACTN</name>
<dbReference type="Proteomes" id="UP000647860">
    <property type="component" value="Unassembled WGS sequence"/>
</dbReference>
<reference evidence="4 5" key="1">
    <citation type="submission" date="2021-01" db="EMBL/GenBank/DDBJ databases">
        <title>Whole genome shotgun sequence of Verrucosispora gifhornensis NBRC 16317.</title>
        <authorList>
            <person name="Komaki H."/>
            <person name="Tamura T."/>
        </authorList>
    </citation>
    <scope>NUCLEOTIDE SEQUENCE [LARGE SCALE GENOMIC DNA]</scope>
    <source>
        <strain evidence="4 5">NBRC 16317</strain>
    </source>
</reference>
<dbReference type="InterPro" id="IPR005537">
    <property type="entry name" value="RAMP_III_fam"/>
</dbReference>
<evidence type="ECO:0000313" key="5">
    <source>
        <dbReference type="Proteomes" id="UP000647860"/>
    </source>
</evidence>
<dbReference type="EMBL" id="BOPA01000068">
    <property type="protein sequence ID" value="GIJ19180.1"/>
    <property type="molecule type" value="Genomic_DNA"/>
</dbReference>
<keyword evidence="5" id="KW-1185">Reference proteome</keyword>
<comment type="caution">
    <text evidence="4">The sequence shown here is derived from an EMBL/GenBank/DDBJ whole genome shotgun (WGS) entry which is preliminary data.</text>
</comment>
<organism evidence="4 5">
    <name type="scientific">Micromonospora gifhornensis</name>
    <dbReference type="NCBI Taxonomy" id="84594"/>
    <lineage>
        <taxon>Bacteria</taxon>
        <taxon>Bacillati</taxon>
        <taxon>Actinomycetota</taxon>
        <taxon>Actinomycetes</taxon>
        <taxon>Micromonosporales</taxon>
        <taxon>Micromonosporaceae</taxon>
        <taxon>Micromonospora</taxon>
    </lineage>
</organism>
<feature type="domain" description="CRISPR type III-associated protein" evidence="3">
    <location>
        <begin position="8"/>
        <end position="305"/>
    </location>
</feature>
<dbReference type="NCBIfam" id="TIGR02580">
    <property type="entry name" value="cas_RAMP_Cmr4"/>
    <property type="match status" value="1"/>
</dbReference>
<gene>
    <name evidence="4" type="ORF">Vgi01_58640</name>
</gene>
<dbReference type="PANTHER" id="PTHR36700:SF1">
    <property type="entry name" value="CRISPR SYSTEM CMR SUBUNIT CMR4"/>
    <property type="match status" value="1"/>
</dbReference>